<feature type="compositionally biased region" description="Pro residues" evidence="1">
    <location>
        <begin position="44"/>
        <end position="57"/>
    </location>
</feature>
<proteinExistence type="predicted"/>
<dbReference type="Gene3D" id="3.90.640.10">
    <property type="entry name" value="Actin, Chain A, domain 4"/>
    <property type="match status" value="1"/>
</dbReference>
<sequence length="694" mass="78300">MDSPLYAQASPASFKRNFTPTPPIPRVSETSPRPLSEIQTPQRRPSPPLPSLPPPADVPEEEARVVIAVDYGTTYTGVAYLLIQDKEREDEGEVLAGEIRVISEWAKTTADKVPSDYSYSPSLLNGCQQWGYDIDDHSRVIKWTKLALEDTGNRHTELQELSKLLWEMRTLHLTDELAIINDIPRHLSKEPEDIATDYIEKVAEKTLDEILAVGRLIPETIPVDMVITHPAKWSDKALNSTFRAITASFNEDLFPKIRNISFVSEPEACAHYTLREAWQKDHIRFRKNDCFIVCDAGGGTVDIASYKVASIDHNTKQIKLEQIGFPIGNKCGATFIDTSFTDFVRDRLGEEDWERLNYSEGQDNATGGHNIVKPLVRLLLERFQPIKHQFDGKGTKLGWPLQLPRGIGATDNAEKGIESGVLRITPDDLKDMFKQSVDKTLVLISQAVTHIDISERQLKLRKIFLSGGFGKSPYLFERVKQFGNTRRIDVERGEDCWAAVVKGAIIKSLGLYTEKLPFVRACPRDYGIKIRSQYAAYKHNPDEVQVDVEGMTWATDQIRWFIRNGDVIFPDKPLVMMYDCHWSMRASEFPGTQTKRSPGAPQPSDAAIRDVVFIASSESPAPTRFDALNPSSSQVLSLRCDLTKVPADGIAEYNHPKLGKYMKFWVRIEIRVFERVQVKVTSAGKTLCQQEIPL</sequence>
<gene>
    <name evidence="2" type="ORF">QBC47DRAFT_383808</name>
</gene>
<evidence type="ECO:0000313" key="3">
    <source>
        <dbReference type="Proteomes" id="UP001239445"/>
    </source>
</evidence>
<dbReference type="EMBL" id="MU839835">
    <property type="protein sequence ID" value="KAK1754394.1"/>
    <property type="molecule type" value="Genomic_DNA"/>
</dbReference>
<feature type="compositionally biased region" description="Polar residues" evidence="1">
    <location>
        <begin position="28"/>
        <end position="43"/>
    </location>
</feature>
<dbReference type="PANTHER" id="PTHR14187">
    <property type="entry name" value="ALPHA KINASE/ELONGATION FACTOR 2 KINASE"/>
    <property type="match status" value="1"/>
</dbReference>
<protein>
    <recommendedName>
        <fullName evidence="4">Actin-like ATPase domain-containing protein</fullName>
    </recommendedName>
</protein>
<dbReference type="PANTHER" id="PTHR14187:SF82">
    <property type="entry name" value="FAMILY CHAPERONE, PUTATIVE (AFU_ORTHOLOGUE AFUA_7G08575)-RELATED"/>
    <property type="match status" value="1"/>
</dbReference>
<feature type="region of interest" description="Disordered" evidence="1">
    <location>
        <begin position="1"/>
        <end position="57"/>
    </location>
</feature>
<evidence type="ECO:0008006" key="4">
    <source>
        <dbReference type="Google" id="ProtNLM"/>
    </source>
</evidence>
<dbReference type="Proteomes" id="UP001239445">
    <property type="component" value="Unassembled WGS sequence"/>
</dbReference>
<dbReference type="Gene3D" id="3.30.420.40">
    <property type="match status" value="2"/>
</dbReference>
<dbReference type="AlphaFoldDB" id="A0AAJ0FAM2"/>
<accession>A0AAJ0FAM2</accession>
<name>A0AAJ0FAM2_9PEZI</name>
<evidence type="ECO:0000313" key="2">
    <source>
        <dbReference type="EMBL" id="KAK1754394.1"/>
    </source>
</evidence>
<dbReference type="SUPFAM" id="SSF53067">
    <property type="entry name" value="Actin-like ATPase domain"/>
    <property type="match status" value="2"/>
</dbReference>
<comment type="caution">
    <text evidence="2">The sequence shown here is derived from an EMBL/GenBank/DDBJ whole genome shotgun (WGS) entry which is preliminary data.</text>
</comment>
<organism evidence="2 3">
    <name type="scientific">Echria macrotheca</name>
    <dbReference type="NCBI Taxonomy" id="438768"/>
    <lineage>
        <taxon>Eukaryota</taxon>
        <taxon>Fungi</taxon>
        <taxon>Dikarya</taxon>
        <taxon>Ascomycota</taxon>
        <taxon>Pezizomycotina</taxon>
        <taxon>Sordariomycetes</taxon>
        <taxon>Sordariomycetidae</taxon>
        <taxon>Sordariales</taxon>
        <taxon>Schizotheciaceae</taxon>
        <taxon>Echria</taxon>
    </lineage>
</organism>
<evidence type="ECO:0000256" key="1">
    <source>
        <dbReference type="SAM" id="MobiDB-lite"/>
    </source>
</evidence>
<reference evidence="2" key="1">
    <citation type="submission" date="2023-06" db="EMBL/GenBank/DDBJ databases">
        <title>Genome-scale phylogeny and comparative genomics of the fungal order Sordariales.</title>
        <authorList>
            <consortium name="Lawrence Berkeley National Laboratory"/>
            <person name="Hensen N."/>
            <person name="Bonometti L."/>
            <person name="Westerberg I."/>
            <person name="Brannstrom I.O."/>
            <person name="Guillou S."/>
            <person name="Cros-Aarteil S."/>
            <person name="Calhoun S."/>
            <person name="Haridas S."/>
            <person name="Kuo A."/>
            <person name="Mondo S."/>
            <person name="Pangilinan J."/>
            <person name="Riley R."/>
            <person name="Labutti K."/>
            <person name="Andreopoulos B."/>
            <person name="Lipzen A."/>
            <person name="Chen C."/>
            <person name="Yanf M."/>
            <person name="Daum C."/>
            <person name="Ng V."/>
            <person name="Clum A."/>
            <person name="Steindorff A."/>
            <person name="Ohm R."/>
            <person name="Martin F."/>
            <person name="Silar P."/>
            <person name="Natvig D."/>
            <person name="Lalanne C."/>
            <person name="Gautier V."/>
            <person name="Ament-Velasquez S.L."/>
            <person name="Kruys A."/>
            <person name="Hutchinson M.I."/>
            <person name="Powell A.J."/>
            <person name="Barry K."/>
            <person name="Miller A.N."/>
            <person name="Grigoriev I.V."/>
            <person name="Debuchy R."/>
            <person name="Gladieux P."/>
            <person name="Thoren M.H."/>
            <person name="Johannesson H."/>
        </authorList>
    </citation>
    <scope>NUCLEOTIDE SEQUENCE</scope>
    <source>
        <strain evidence="2">PSN4</strain>
    </source>
</reference>
<keyword evidence="3" id="KW-1185">Reference proteome</keyword>
<dbReference type="CDD" id="cd10170">
    <property type="entry name" value="ASKHA_NBD_HSP70"/>
    <property type="match status" value="1"/>
</dbReference>
<dbReference type="InterPro" id="IPR043129">
    <property type="entry name" value="ATPase_NBD"/>
</dbReference>